<dbReference type="AlphaFoldDB" id="W7YIS5"/>
<protein>
    <submittedName>
        <fullName evidence="2">Putative iron-regulated membrane protein</fullName>
    </submittedName>
</protein>
<name>W7YIS5_9BACT</name>
<dbReference type="InterPro" id="IPR005625">
    <property type="entry name" value="PepSY-ass_TM"/>
</dbReference>
<evidence type="ECO:0000313" key="2">
    <source>
        <dbReference type="EMBL" id="GAF02434.1"/>
    </source>
</evidence>
<dbReference type="PANTHER" id="PTHR34219:SF3">
    <property type="entry name" value="BLL7967 PROTEIN"/>
    <property type="match status" value="1"/>
</dbReference>
<sequence length="114" mass="13000">MNIPPSIKKTIYNLHLYLGLAAGLIIFLVCLTGALYTFRTQIENAINYKKVYIETRDQAFISLDSISSRLHQQGLHINSITNYNAKNRSIEVHYSSIEGANAGMYFIDPIREIY</sequence>
<dbReference type="EMBL" id="BAMD01000009">
    <property type="protein sequence ID" value="GAF02434.1"/>
    <property type="molecule type" value="Genomic_DNA"/>
</dbReference>
<dbReference type="PANTHER" id="PTHR34219">
    <property type="entry name" value="IRON-REGULATED INNER MEMBRANE PROTEIN-RELATED"/>
    <property type="match status" value="1"/>
</dbReference>
<dbReference type="Pfam" id="PF03929">
    <property type="entry name" value="PepSY_TM"/>
    <property type="match status" value="1"/>
</dbReference>
<accession>W7YIS5</accession>
<dbReference type="eggNOG" id="COG3182">
    <property type="taxonomic scope" value="Bacteria"/>
</dbReference>
<gene>
    <name evidence="2" type="ORF">JCM21142_31069</name>
</gene>
<evidence type="ECO:0000256" key="1">
    <source>
        <dbReference type="SAM" id="Phobius"/>
    </source>
</evidence>
<keyword evidence="1" id="KW-1133">Transmembrane helix</keyword>
<reference evidence="2 3" key="1">
    <citation type="journal article" date="2014" name="Genome Announc.">
        <title>Draft Genome Sequence of Cytophaga fermentans JCM 21142T, a Facultative Anaerobe Isolated from Marine Mud.</title>
        <authorList>
            <person name="Starns D."/>
            <person name="Oshima K."/>
            <person name="Suda W."/>
            <person name="Iino T."/>
            <person name="Yuki M."/>
            <person name="Inoue J."/>
            <person name="Kitamura K."/>
            <person name="Iida T."/>
            <person name="Darby A."/>
            <person name="Hattori M."/>
            <person name="Ohkuma M."/>
        </authorList>
    </citation>
    <scope>NUCLEOTIDE SEQUENCE [LARGE SCALE GENOMIC DNA]</scope>
    <source>
        <strain evidence="2 3">JCM 21142</strain>
    </source>
</reference>
<dbReference type="RefSeq" id="WP_044212325.1">
    <property type="nucleotide sequence ID" value="NZ_BAMD01000009.1"/>
</dbReference>
<feature type="transmembrane region" description="Helical" evidence="1">
    <location>
        <begin position="14"/>
        <end position="38"/>
    </location>
</feature>
<dbReference type="Proteomes" id="UP000019402">
    <property type="component" value="Unassembled WGS sequence"/>
</dbReference>
<keyword evidence="1" id="KW-0812">Transmembrane</keyword>
<comment type="caution">
    <text evidence="2">The sequence shown here is derived from an EMBL/GenBank/DDBJ whole genome shotgun (WGS) entry which is preliminary data.</text>
</comment>
<keyword evidence="3" id="KW-1185">Reference proteome</keyword>
<keyword evidence="1" id="KW-0472">Membrane</keyword>
<evidence type="ECO:0000313" key="3">
    <source>
        <dbReference type="Proteomes" id="UP000019402"/>
    </source>
</evidence>
<proteinExistence type="predicted"/>
<organism evidence="2 3">
    <name type="scientific">Saccharicrinis fermentans DSM 9555 = JCM 21142</name>
    <dbReference type="NCBI Taxonomy" id="869213"/>
    <lineage>
        <taxon>Bacteria</taxon>
        <taxon>Pseudomonadati</taxon>
        <taxon>Bacteroidota</taxon>
        <taxon>Bacteroidia</taxon>
        <taxon>Marinilabiliales</taxon>
        <taxon>Marinilabiliaceae</taxon>
        <taxon>Saccharicrinis</taxon>
    </lineage>
</organism>
<dbReference type="OrthoDB" id="111691at2"/>